<evidence type="ECO:0000259" key="8">
    <source>
        <dbReference type="Pfam" id="PF16822"/>
    </source>
</evidence>
<dbReference type="GO" id="GO:0042121">
    <property type="term" value="P:alginic acid biosynthetic process"/>
    <property type="evidence" value="ECO:0007669"/>
    <property type="project" value="UniProtKB-UniPathway"/>
</dbReference>
<keyword evidence="3" id="KW-0808">Transferase</keyword>
<reference evidence="9 10" key="1">
    <citation type="submission" date="2015-06" db="EMBL/GenBank/DDBJ databases">
        <title>Draft genome sequence of the purine-degrading Clostridium cylindrosporum HC-1 (DSM 605).</title>
        <authorList>
            <person name="Poehlein A."/>
            <person name="Schiel-Bengelsdorf B."/>
            <person name="Bengelsdorf F."/>
            <person name="Daniel R."/>
            <person name="Duerre P."/>
        </authorList>
    </citation>
    <scope>NUCLEOTIDE SEQUENCE [LARGE SCALE GENOMIC DNA]</scope>
    <source>
        <strain evidence="9 10">DSM 605</strain>
    </source>
</reference>
<dbReference type="GO" id="GO:0016740">
    <property type="term" value="F:transferase activity"/>
    <property type="evidence" value="ECO:0007669"/>
    <property type="project" value="UniProtKB-KW"/>
</dbReference>
<dbReference type="PATRIC" id="fig|1121307.3.peg.2052"/>
<dbReference type="RefSeq" id="WP_048569608.1">
    <property type="nucleotide sequence ID" value="NZ_LFVU01000004.1"/>
</dbReference>
<gene>
    <name evidence="9" type="ORF">CLCY_5c01170</name>
</gene>
<keyword evidence="10" id="KW-1185">Reference proteome</keyword>
<feature type="chain" id="PRO_5038345913" description="AlgX/AlgJ SGNH hydrolase-like domain-containing protein" evidence="7">
    <location>
        <begin position="25"/>
        <end position="394"/>
    </location>
</feature>
<dbReference type="UniPathway" id="UPA00286"/>
<feature type="domain" description="AlgX/AlgJ SGNH hydrolase-like" evidence="8">
    <location>
        <begin position="96"/>
        <end position="260"/>
    </location>
</feature>
<evidence type="ECO:0000256" key="7">
    <source>
        <dbReference type="SAM" id="SignalP"/>
    </source>
</evidence>
<organism evidence="9 10">
    <name type="scientific">Clostridium cylindrosporum DSM 605</name>
    <dbReference type="NCBI Taxonomy" id="1121307"/>
    <lineage>
        <taxon>Bacteria</taxon>
        <taxon>Bacillati</taxon>
        <taxon>Bacillota</taxon>
        <taxon>Clostridia</taxon>
        <taxon>Eubacteriales</taxon>
        <taxon>Clostridiaceae</taxon>
        <taxon>Clostridium</taxon>
    </lineage>
</organism>
<dbReference type="STRING" id="1121307.CLCY_5c01170"/>
<dbReference type="GO" id="GO:0042597">
    <property type="term" value="C:periplasmic space"/>
    <property type="evidence" value="ECO:0007669"/>
    <property type="project" value="UniProtKB-SubCell"/>
</dbReference>
<dbReference type="OrthoDB" id="175771at2"/>
<keyword evidence="4 7" id="KW-0732">Signal</keyword>
<dbReference type="EMBL" id="LFVU01000004">
    <property type="protein sequence ID" value="KMT22878.1"/>
    <property type="molecule type" value="Genomic_DNA"/>
</dbReference>
<keyword evidence="6" id="KW-0016">Alginate biosynthesis</keyword>
<evidence type="ECO:0000256" key="3">
    <source>
        <dbReference type="ARBA" id="ARBA00022679"/>
    </source>
</evidence>
<evidence type="ECO:0000256" key="4">
    <source>
        <dbReference type="ARBA" id="ARBA00022729"/>
    </source>
</evidence>
<dbReference type="Pfam" id="PF16822">
    <property type="entry name" value="ALGX"/>
    <property type="match status" value="1"/>
</dbReference>
<evidence type="ECO:0000256" key="1">
    <source>
        <dbReference type="ARBA" id="ARBA00004418"/>
    </source>
</evidence>
<dbReference type="Proteomes" id="UP000036756">
    <property type="component" value="Unassembled WGS sequence"/>
</dbReference>
<feature type="signal peptide" evidence="7">
    <location>
        <begin position="1"/>
        <end position="24"/>
    </location>
</feature>
<protein>
    <recommendedName>
        <fullName evidence="8">AlgX/AlgJ SGNH hydrolase-like domain-containing protein</fullName>
    </recommendedName>
</protein>
<comment type="subcellular location">
    <subcellularLocation>
        <location evidence="1">Periplasm</location>
    </subcellularLocation>
</comment>
<comment type="caution">
    <text evidence="9">The sequence shown here is derived from an EMBL/GenBank/DDBJ whole genome shotgun (WGS) entry which is preliminary data.</text>
</comment>
<accession>A0A0J8DFB9</accession>
<keyword evidence="5" id="KW-0574">Periplasm</keyword>
<proteinExistence type="predicted"/>
<name>A0A0J8DFB9_CLOCY</name>
<dbReference type="InterPro" id="IPR031811">
    <property type="entry name" value="ALGX/ALGJ_SGNH-like"/>
</dbReference>
<sequence>MNRKKSIWMTIPFLAIVFSFSAFNFISADKSESKAENRALAQKPIYGKVGIKAYTGDYEKYYTDQFALRDEFLKLHMKGEILLGKTNIKGYYLVDDGWIFQGNSLNLTESKAKEYSDTINDYGKLLRDNGKEVYYVATPQKENILISLLPKFNNSKTLLRNSSRFMSGLNRDDINVINLHDSFNERFTQDKLKDFYFKTDNHWNSKGAFEGFKIIMDAMSKSSKLKVHIKDESYKTETLKKKEFLGVYNRNLYEVYPLNESVPYVYSKAKKPHKYYLHNGEKFQEVDSSKIIATGVKDDVISYPTAYTSSSVHYKVVNEAAPVDKKLLIYRDSYHSAMSWMFEDIFREVEVVDPRYIDSSGTSNRKVAESTDADIVLFMFNDLGFVNMIDELKN</sequence>
<dbReference type="AlphaFoldDB" id="A0A0J8DFB9"/>
<evidence type="ECO:0000313" key="10">
    <source>
        <dbReference type="Proteomes" id="UP000036756"/>
    </source>
</evidence>
<comment type="pathway">
    <text evidence="2">Glycan biosynthesis; alginate biosynthesis.</text>
</comment>
<evidence type="ECO:0000313" key="9">
    <source>
        <dbReference type="EMBL" id="KMT22878.1"/>
    </source>
</evidence>
<evidence type="ECO:0000256" key="6">
    <source>
        <dbReference type="ARBA" id="ARBA00022841"/>
    </source>
</evidence>
<evidence type="ECO:0000256" key="5">
    <source>
        <dbReference type="ARBA" id="ARBA00022764"/>
    </source>
</evidence>
<evidence type="ECO:0000256" key="2">
    <source>
        <dbReference type="ARBA" id="ARBA00005182"/>
    </source>
</evidence>